<proteinExistence type="predicted"/>
<reference evidence="1 2" key="1">
    <citation type="submission" date="2024-02" db="EMBL/GenBank/DDBJ databases">
        <title>Adaptive strategies in a cosmopolitan and abundant soil bacterium.</title>
        <authorList>
            <person name="Carini P."/>
        </authorList>
    </citation>
    <scope>NUCLEOTIDE SEQUENCE [LARGE SCALE GENOMIC DNA]</scope>
    <source>
        <strain evidence="1 2">AZCC 1608</strain>
    </source>
</reference>
<accession>A0ABU8B5A4</accession>
<name>A0ABU8B5A4_9BRAD</name>
<sequence>MPVERPNIPDCICVGKHRAVAIQLELVEKRDHGKRADQVRPTPINEIEIPECEIIKAQNAAWHVIA</sequence>
<evidence type="ECO:0008006" key="3">
    <source>
        <dbReference type="Google" id="ProtNLM"/>
    </source>
</evidence>
<protein>
    <recommendedName>
        <fullName evidence="3">Transposase</fullName>
    </recommendedName>
</protein>
<organism evidence="1 2">
    <name type="scientific">Bradyrhizobium algeriense</name>
    <dbReference type="NCBI Taxonomy" id="634784"/>
    <lineage>
        <taxon>Bacteria</taxon>
        <taxon>Pseudomonadati</taxon>
        <taxon>Pseudomonadota</taxon>
        <taxon>Alphaproteobacteria</taxon>
        <taxon>Hyphomicrobiales</taxon>
        <taxon>Nitrobacteraceae</taxon>
        <taxon>Bradyrhizobium</taxon>
    </lineage>
</organism>
<dbReference type="Proteomes" id="UP001364224">
    <property type="component" value="Unassembled WGS sequence"/>
</dbReference>
<comment type="caution">
    <text evidence="1">The sequence shown here is derived from an EMBL/GenBank/DDBJ whole genome shotgun (WGS) entry which is preliminary data.</text>
</comment>
<evidence type="ECO:0000313" key="2">
    <source>
        <dbReference type="Proteomes" id="UP001364224"/>
    </source>
</evidence>
<keyword evidence="2" id="KW-1185">Reference proteome</keyword>
<evidence type="ECO:0000313" key="1">
    <source>
        <dbReference type="EMBL" id="MEH2553709.1"/>
    </source>
</evidence>
<gene>
    <name evidence="1" type="ORF">V1286_001238</name>
</gene>
<dbReference type="EMBL" id="JAZHRV010000001">
    <property type="protein sequence ID" value="MEH2553709.1"/>
    <property type="molecule type" value="Genomic_DNA"/>
</dbReference>